<keyword evidence="1" id="KW-0472">Membrane</keyword>
<keyword evidence="4" id="KW-1185">Reference proteome</keyword>
<keyword evidence="1" id="KW-0812">Transmembrane</keyword>
<gene>
    <name evidence="3" type="ORF">P8T80_08855</name>
</gene>
<accession>A0ABU3PNZ1</accession>
<evidence type="ECO:0000256" key="1">
    <source>
        <dbReference type="SAM" id="Phobius"/>
    </source>
</evidence>
<dbReference type="EMBL" id="JARUHM010000011">
    <property type="protein sequence ID" value="MDT9411486.1"/>
    <property type="molecule type" value="Genomic_DNA"/>
</dbReference>
<reference evidence="3 4" key="1">
    <citation type="submission" date="2023-03" db="EMBL/GenBank/DDBJ databases">
        <title>Whole genome sequence of the first Corynebacterium rouxii strains isolated in Brazil: a recent member of Corynebacterium diphtheriae complex.</title>
        <authorList>
            <person name="Vieira V."/>
            <person name="Ramos J.N."/>
            <person name="Araujo M.R.B."/>
            <person name="Baio P.V."/>
            <person name="Sant'Anna L.O."/>
            <person name="Veras J.F.C."/>
            <person name="Vieira E.M.D."/>
            <person name="Sousa M.A.B."/>
            <person name="Camargo C.H."/>
            <person name="Sacchi C.T."/>
            <person name="Campos K.R."/>
            <person name="Santos M.B.N."/>
            <person name="Bokermann S."/>
            <person name="Alvim L.B."/>
            <person name="Santos L.S."/>
            <person name="Mattos-Guaraldi A.L."/>
        </authorList>
    </citation>
    <scope>NUCLEOTIDE SEQUENCE [LARGE SCALE GENOMIC DNA]</scope>
    <source>
        <strain evidence="3 4">70862</strain>
    </source>
</reference>
<keyword evidence="1" id="KW-1133">Transmembrane helix</keyword>
<dbReference type="Pfam" id="PF07853">
    <property type="entry name" value="DUF1648"/>
    <property type="match status" value="1"/>
</dbReference>
<feature type="domain" description="DUF1648" evidence="2">
    <location>
        <begin position="1"/>
        <end position="26"/>
    </location>
</feature>
<organism evidence="3 4">
    <name type="scientific">Corynebacterium rouxii</name>
    <dbReference type="NCBI Taxonomy" id="2719119"/>
    <lineage>
        <taxon>Bacteria</taxon>
        <taxon>Bacillati</taxon>
        <taxon>Actinomycetota</taxon>
        <taxon>Actinomycetes</taxon>
        <taxon>Mycobacteriales</taxon>
        <taxon>Corynebacteriaceae</taxon>
        <taxon>Corynebacterium</taxon>
    </lineage>
</organism>
<comment type="caution">
    <text evidence="3">The sequence shown here is derived from an EMBL/GenBank/DDBJ whole genome shotgun (WGS) entry which is preliminary data.</text>
</comment>
<protein>
    <submittedName>
        <fullName evidence="3">DUF1648 domain-containing protein</fullName>
    </submittedName>
</protein>
<name>A0ABU3PNZ1_9CORY</name>
<dbReference type="Proteomes" id="UP001265983">
    <property type="component" value="Unassembled WGS sequence"/>
</dbReference>
<evidence type="ECO:0000313" key="4">
    <source>
        <dbReference type="Proteomes" id="UP001265983"/>
    </source>
</evidence>
<evidence type="ECO:0000313" key="3">
    <source>
        <dbReference type="EMBL" id="MDT9411486.1"/>
    </source>
</evidence>
<evidence type="ECO:0000259" key="2">
    <source>
        <dbReference type="Pfam" id="PF07853"/>
    </source>
</evidence>
<proteinExistence type="predicted"/>
<feature type="transmembrane region" description="Helical" evidence="1">
    <location>
        <begin position="20"/>
        <end position="41"/>
    </location>
</feature>
<dbReference type="InterPro" id="IPR012867">
    <property type="entry name" value="DUF1648"/>
</dbReference>
<sequence length="72" mass="8186">MPVHFGANGQPDGFQPKSWGSYLLVFAVPGVLLLGIQWGIWHFSVMVQGKRYAISPLEKWRYRGCRLSSLSY</sequence>